<dbReference type="Gene3D" id="1.10.287.110">
    <property type="entry name" value="DnaJ domain"/>
    <property type="match status" value="2"/>
</dbReference>
<dbReference type="EMBL" id="LRBV02000005">
    <property type="status" value="NOT_ANNOTATED_CDS"/>
    <property type="molecule type" value="Genomic_DNA"/>
</dbReference>
<evidence type="ECO:0000313" key="2">
    <source>
        <dbReference type="EnsemblPlants" id="QL05p074554:mrna"/>
    </source>
</evidence>
<dbReference type="SUPFAM" id="SSF46565">
    <property type="entry name" value="Chaperone J-domain"/>
    <property type="match status" value="2"/>
</dbReference>
<sequence length="383" mass="43199">MTDALLKWADQEWSEGNQKKAYELVEMAIKLDPYFGGVAKYYTALYIHHAGEFKKNRVGGVDLYAVLGFTAADHLSITHDSIKERYCKFAKLVHPNEFPSPMADGALKLMDMAWAILGNEYSREDYDVCVGLRCPKPRNIDIVEETRSTTTDQRPKVVYVKSATTEETRVAAELANAAKFIDKLPQGLDTIVGEHGTHLSGGQKQRYHLVFRSSTMTDTLLKWADQEWSEGNQKKAYELVEMAIKLDPYFGGMVKYYTALYIHHAGEFKKNRVGGVDLYAVLGFTAADHPSITHDSIKERYCKFAKLVHPNEFPSPMADGALKLMDMAWAILGNEFSREDYDVCVGLHCPKPRHIDKPVETSMTTADQRPKVIYVKRCAPEGV</sequence>
<dbReference type="InterPro" id="IPR027417">
    <property type="entry name" value="P-loop_NTPase"/>
</dbReference>
<dbReference type="Gramene" id="QL05p074554:mrna">
    <property type="protein sequence ID" value="QL05p074554:mrna"/>
    <property type="gene ID" value="QL05p074554"/>
</dbReference>
<organism evidence="2 3">
    <name type="scientific">Quercus lobata</name>
    <name type="common">Valley oak</name>
    <dbReference type="NCBI Taxonomy" id="97700"/>
    <lineage>
        <taxon>Eukaryota</taxon>
        <taxon>Viridiplantae</taxon>
        <taxon>Streptophyta</taxon>
        <taxon>Embryophyta</taxon>
        <taxon>Tracheophyta</taxon>
        <taxon>Spermatophyta</taxon>
        <taxon>Magnoliopsida</taxon>
        <taxon>eudicotyledons</taxon>
        <taxon>Gunneridae</taxon>
        <taxon>Pentapetalae</taxon>
        <taxon>rosids</taxon>
        <taxon>fabids</taxon>
        <taxon>Fagales</taxon>
        <taxon>Fagaceae</taxon>
        <taxon>Quercus</taxon>
    </lineage>
</organism>
<dbReference type="PANTHER" id="PTHR44137:SF53">
    <property type="entry name" value="DNAJ DOMAIN CONTAINING PROTEIN, EXPRESSED"/>
    <property type="match status" value="1"/>
</dbReference>
<name>A0A7N2LTY8_QUELO</name>
<evidence type="ECO:0000313" key="3">
    <source>
        <dbReference type="Proteomes" id="UP000594261"/>
    </source>
</evidence>
<dbReference type="SMART" id="SM00271">
    <property type="entry name" value="DnaJ"/>
    <property type="match status" value="2"/>
</dbReference>
<dbReference type="PANTHER" id="PTHR44137">
    <property type="entry name" value="BNAC03G44070D PROTEIN"/>
    <property type="match status" value="1"/>
</dbReference>
<dbReference type="CDD" id="cd06257">
    <property type="entry name" value="DnaJ"/>
    <property type="match status" value="1"/>
</dbReference>
<evidence type="ECO:0000259" key="1">
    <source>
        <dbReference type="PROSITE" id="PS50076"/>
    </source>
</evidence>
<dbReference type="InterPro" id="IPR036869">
    <property type="entry name" value="J_dom_sf"/>
</dbReference>
<dbReference type="AlphaFoldDB" id="A0A7N2LTY8"/>
<dbReference type="OMA" id="LYIHHAG"/>
<dbReference type="InterPro" id="IPR001623">
    <property type="entry name" value="DnaJ_domain"/>
</dbReference>
<dbReference type="PROSITE" id="PS50076">
    <property type="entry name" value="DNAJ_2"/>
    <property type="match status" value="2"/>
</dbReference>
<proteinExistence type="predicted"/>
<reference evidence="2 3" key="1">
    <citation type="journal article" date="2016" name="G3 (Bethesda)">
        <title>First Draft Assembly and Annotation of the Genome of a California Endemic Oak Quercus lobata Nee (Fagaceae).</title>
        <authorList>
            <person name="Sork V.L."/>
            <person name="Fitz-Gibbon S.T."/>
            <person name="Puiu D."/>
            <person name="Crepeau M."/>
            <person name="Gugger P.F."/>
            <person name="Sherman R."/>
            <person name="Stevens K."/>
            <person name="Langley C.H."/>
            <person name="Pellegrini M."/>
            <person name="Salzberg S.L."/>
        </authorList>
    </citation>
    <scope>NUCLEOTIDE SEQUENCE [LARGE SCALE GENOMIC DNA]</scope>
    <source>
        <strain evidence="2 3">cv. SW786</strain>
    </source>
</reference>
<accession>A0A7N2LTY8</accession>
<dbReference type="EnsemblPlants" id="QL05p074554:mrna">
    <property type="protein sequence ID" value="QL05p074554:mrna"/>
    <property type="gene ID" value="QL05p074554"/>
</dbReference>
<dbReference type="InParanoid" id="A0A7N2LTY8"/>
<dbReference type="Gene3D" id="3.40.50.300">
    <property type="entry name" value="P-loop containing nucleotide triphosphate hydrolases"/>
    <property type="match status" value="1"/>
</dbReference>
<dbReference type="SUPFAM" id="SSF52540">
    <property type="entry name" value="P-loop containing nucleoside triphosphate hydrolases"/>
    <property type="match status" value="1"/>
</dbReference>
<keyword evidence="3" id="KW-1185">Reference proteome</keyword>
<dbReference type="Proteomes" id="UP000594261">
    <property type="component" value="Chromosome 5"/>
</dbReference>
<protein>
    <recommendedName>
        <fullName evidence="1">J domain-containing protein</fullName>
    </recommendedName>
</protein>
<reference evidence="2" key="2">
    <citation type="submission" date="2021-01" db="UniProtKB">
        <authorList>
            <consortium name="EnsemblPlants"/>
        </authorList>
    </citation>
    <scope>IDENTIFICATION</scope>
</reference>
<feature type="domain" description="J" evidence="1">
    <location>
        <begin position="62"/>
        <end position="130"/>
    </location>
</feature>
<dbReference type="Pfam" id="PF00226">
    <property type="entry name" value="DnaJ"/>
    <property type="match status" value="2"/>
</dbReference>
<feature type="domain" description="J" evidence="1">
    <location>
        <begin position="277"/>
        <end position="345"/>
    </location>
</feature>